<accession>A0A660SE31</accession>
<dbReference type="InterPro" id="IPR005744">
    <property type="entry name" value="Hy-lIII"/>
</dbReference>
<feature type="binding site" evidence="6">
    <location>
        <position position="193"/>
    </location>
    <ligand>
        <name>Zn(2+)</name>
        <dbReference type="ChEBI" id="CHEBI:29105"/>
    </ligand>
</feature>
<comment type="caution">
    <text evidence="8">The sequence shown here is derived from an EMBL/GenBank/DDBJ whole genome shotgun (WGS) entry which is preliminary data.</text>
</comment>
<feature type="transmembrane region" description="Helical" evidence="7">
    <location>
        <begin position="88"/>
        <end position="106"/>
    </location>
</feature>
<keyword evidence="4 7" id="KW-1133">Transmembrane helix</keyword>
<feature type="transmembrane region" description="Helical" evidence="7">
    <location>
        <begin position="141"/>
        <end position="160"/>
    </location>
</feature>
<dbReference type="Pfam" id="PF03006">
    <property type="entry name" value="HlyIII"/>
    <property type="match status" value="1"/>
</dbReference>
<feature type="binding site" evidence="6">
    <location>
        <position position="197"/>
    </location>
    <ligand>
        <name>Zn(2+)</name>
        <dbReference type="ChEBI" id="CHEBI:29105"/>
    </ligand>
</feature>
<evidence type="ECO:0000256" key="6">
    <source>
        <dbReference type="PIRSR" id="PIRSR604254-1"/>
    </source>
</evidence>
<dbReference type="GO" id="GO:0012505">
    <property type="term" value="C:endomembrane system"/>
    <property type="evidence" value="ECO:0007669"/>
    <property type="project" value="UniProtKB-SubCell"/>
</dbReference>
<comment type="subcellular location">
    <subcellularLocation>
        <location evidence="1">Endomembrane system</location>
        <topology evidence="1">Multi-pass membrane protein</topology>
    </subcellularLocation>
</comment>
<sequence length="216" mass="24730">MRNREDPTKFQSLGEEIANSITHGIGVAISVAILVLLVVFASKRGDTWRIVSFSIFGSSLFILYMASTLYHSFPQKGVKHFFRIMDHSSIYILIAGSYTPITLISMRGAWGWTIFGLVWGFAILGIIFTVFLIGRFKIFSTAIYLFMGWLILIAIKPMILMVPRGMIIWLFIGGAFYTLGIIFYLWKKMPYHHMIWHIFVLAGSISHFFGMLFYLT</sequence>
<reference evidence="8 9" key="1">
    <citation type="submission" date="2018-06" db="EMBL/GenBank/DDBJ databases">
        <title>Extensive metabolic versatility and redundancy in microbially diverse, dynamic hydrothermal sediments.</title>
        <authorList>
            <person name="Dombrowski N."/>
            <person name="Teske A."/>
            <person name="Baker B.J."/>
        </authorList>
    </citation>
    <scope>NUCLEOTIDE SEQUENCE [LARGE SCALE GENOMIC DNA]</scope>
    <source>
        <strain evidence="8">B10_G13</strain>
    </source>
</reference>
<dbReference type="AlphaFoldDB" id="A0A660SE31"/>
<keyword evidence="6" id="KW-0862">Zinc</keyword>
<dbReference type="GO" id="GO:0140911">
    <property type="term" value="F:pore-forming activity"/>
    <property type="evidence" value="ECO:0007669"/>
    <property type="project" value="InterPro"/>
</dbReference>
<keyword evidence="6" id="KW-0479">Metal-binding</keyword>
<dbReference type="InterPro" id="IPR004254">
    <property type="entry name" value="AdipoR/HlyIII-related"/>
</dbReference>
<dbReference type="GO" id="GO:0046872">
    <property type="term" value="F:metal ion binding"/>
    <property type="evidence" value="ECO:0007669"/>
    <property type="project" value="UniProtKB-KW"/>
</dbReference>
<feature type="transmembrane region" description="Helical" evidence="7">
    <location>
        <begin position="21"/>
        <end position="41"/>
    </location>
</feature>
<evidence type="ECO:0000256" key="3">
    <source>
        <dbReference type="ARBA" id="ARBA00022692"/>
    </source>
</evidence>
<keyword evidence="3 7" id="KW-0812">Transmembrane</keyword>
<proteinExistence type="inferred from homology"/>
<dbReference type="Proteomes" id="UP000271125">
    <property type="component" value="Unassembled WGS sequence"/>
</dbReference>
<dbReference type="PANTHER" id="PTHR20855">
    <property type="entry name" value="ADIPOR/PROGESTIN RECEPTOR-RELATED"/>
    <property type="match status" value="1"/>
</dbReference>
<evidence type="ECO:0000256" key="4">
    <source>
        <dbReference type="ARBA" id="ARBA00022989"/>
    </source>
</evidence>
<feature type="transmembrane region" description="Helical" evidence="7">
    <location>
        <begin position="198"/>
        <end position="215"/>
    </location>
</feature>
<evidence type="ECO:0000256" key="5">
    <source>
        <dbReference type="ARBA" id="ARBA00023136"/>
    </source>
</evidence>
<gene>
    <name evidence="8" type="ORF">DRP43_04845</name>
</gene>
<feature type="transmembrane region" description="Helical" evidence="7">
    <location>
        <begin position="47"/>
        <end position="67"/>
    </location>
</feature>
<dbReference type="GO" id="GO:0016020">
    <property type="term" value="C:membrane"/>
    <property type="evidence" value="ECO:0007669"/>
    <property type="project" value="InterPro"/>
</dbReference>
<evidence type="ECO:0000256" key="7">
    <source>
        <dbReference type="SAM" id="Phobius"/>
    </source>
</evidence>
<dbReference type="PANTHER" id="PTHR20855:SF129">
    <property type="entry name" value="HEMOLYSIN-3 HOMOLOG"/>
    <property type="match status" value="1"/>
</dbReference>
<organism evidence="8 9">
    <name type="scientific">candidate division TA06 bacterium</name>
    <dbReference type="NCBI Taxonomy" id="2250710"/>
    <lineage>
        <taxon>Bacteria</taxon>
        <taxon>Bacteria division TA06</taxon>
    </lineage>
</organism>
<dbReference type="NCBIfam" id="TIGR01065">
    <property type="entry name" value="hlyIII"/>
    <property type="match status" value="1"/>
</dbReference>
<name>A0A660SE31_UNCT6</name>
<dbReference type="EMBL" id="QNBD01000221">
    <property type="protein sequence ID" value="RKX69039.1"/>
    <property type="molecule type" value="Genomic_DNA"/>
</dbReference>
<comment type="similarity">
    <text evidence="2">Belongs to the UPF0073 (Hly-III) family.</text>
</comment>
<feature type="transmembrane region" description="Helical" evidence="7">
    <location>
        <begin position="166"/>
        <end position="186"/>
    </location>
</feature>
<evidence type="ECO:0000313" key="8">
    <source>
        <dbReference type="EMBL" id="RKX69039.1"/>
    </source>
</evidence>
<feature type="binding site" evidence="6">
    <location>
        <position position="71"/>
    </location>
    <ligand>
        <name>Zn(2+)</name>
        <dbReference type="ChEBI" id="CHEBI:29105"/>
    </ligand>
</feature>
<evidence type="ECO:0000256" key="2">
    <source>
        <dbReference type="ARBA" id="ARBA00008488"/>
    </source>
</evidence>
<evidence type="ECO:0000313" key="9">
    <source>
        <dbReference type="Proteomes" id="UP000271125"/>
    </source>
</evidence>
<feature type="transmembrane region" description="Helical" evidence="7">
    <location>
        <begin position="112"/>
        <end position="134"/>
    </location>
</feature>
<keyword evidence="5 7" id="KW-0472">Membrane</keyword>
<protein>
    <submittedName>
        <fullName evidence="8">Hemolysin III family protein</fullName>
    </submittedName>
</protein>
<evidence type="ECO:0000256" key="1">
    <source>
        <dbReference type="ARBA" id="ARBA00004127"/>
    </source>
</evidence>